<accession>A0A4Y8WQN7</accession>
<dbReference type="RefSeq" id="WP_134849278.1">
    <property type="nucleotide sequence ID" value="NZ_CP197400.1"/>
</dbReference>
<dbReference type="EMBL" id="SPNC01000077">
    <property type="protein sequence ID" value="TFH94907.1"/>
    <property type="molecule type" value="Genomic_DNA"/>
</dbReference>
<dbReference type="AlphaFoldDB" id="A0A4Y8WQN7"/>
<evidence type="ECO:0000313" key="1">
    <source>
        <dbReference type="EMBL" id="TFH94907.1"/>
    </source>
</evidence>
<evidence type="ECO:0000313" key="2">
    <source>
        <dbReference type="Proteomes" id="UP000297225"/>
    </source>
</evidence>
<sequence length="221" mass="24751">MKLQTIKLTIITLIVVSFGQKLNAQTTDPFLTTAITLATASETSTIDQTTKSQDRITFFQGLINVNLGNIRKYQELTYDYLTNISGAVQNARDIKKSVDLSISIVKLCDELRLAIAANPQGGITMTVGTKQIVDLSDEAKSLYVYISGISLNKKVLLNSAERLLITGQVVHRLEKIHFKLFSLIYSVHALSFKDLPRLLVPDIYYSTLNKKRIAESIINRW</sequence>
<dbReference type="Proteomes" id="UP000297225">
    <property type="component" value="Unassembled WGS sequence"/>
</dbReference>
<protein>
    <submittedName>
        <fullName evidence="1">Uncharacterized protein</fullName>
    </submittedName>
</protein>
<proteinExistence type="predicted"/>
<reference evidence="1 2" key="1">
    <citation type="submission" date="2019-03" db="EMBL/GenBank/DDBJ databases">
        <title>Porphyromonas levii Isolated from the Uterus of Dairy Cows.</title>
        <authorList>
            <person name="Francis A.M."/>
        </authorList>
    </citation>
    <scope>NUCLEOTIDE SEQUENCE [LARGE SCALE GENOMIC DNA]</scope>
    <source>
        <strain evidence="1 2">AF5678</strain>
    </source>
</reference>
<comment type="caution">
    <text evidence="1">The sequence shown here is derived from an EMBL/GenBank/DDBJ whole genome shotgun (WGS) entry which is preliminary data.</text>
</comment>
<organism evidence="1 2">
    <name type="scientific">Porphyromonas levii</name>
    <dbReference type="NCBI Taxonomy" id="28114"/>
    <lineage>
        <taxon>Bacteria</taxon>
        <taxon>Pseudomonadati</taxon>
        <taxon>Bacteroidota</taxon>
        <taxon>Bacteroidia</taxon>
        <taxon>Bacteroidales</taxon>
        <taxon>Porphyromonadaceae</taxon>
        <taxon>Porphyromonas</taxon>
    </lineage>
</organism>
<gene>
    <name evidence="1" type="ORF">E4P47_05785</name>
</gene>
<keyword evidence="2" id="KW-1185">Reference proteome</keyword>
<name>A0A4Y8WQN7_9PORP</name>